<accession>K2HQ28</accession>
<sequence length="152" mass="16183">MTVQGDPLDFNGTPPGSRAHAATRMSVAQLANMLEDRIADLARELLGEPNRELSSAQTLRFGTKGSVAMEIDGANKGRWYDHEHGAGGAGLELIGYHLGLDDKAAWDWARSWLGEPDAGPSWTATPPAPPARSASGSSSARTWRCRGACARI</sequence>
<dbReference type="AlphaFoldDB" id="K2HQ28"/>
<dbReference type="eggNOG" id="COG0358">
    <property type="taxonomic scope" value="Bacteria"/>
</dbReference>
<feature type="compositionally biased region" description="Low complexity" evidence="1">
    <location>
        <begin position="118"/>
        <end position="139"/>
    </location>
</feature>
<organism evidence="2 3">
    <name type="scientific">Oceaniovalibus guishaninsula JLT2003</name>
    <dbReference type="NCBI Taxonomy" id="1231392"/>
    <lineage>
        <taxon>Bacteria</taxon>
        <taxon>Pseudomonadati</taxon>
        <taxon>Pseudomonadota</taxon>
        <taxon>Alphaproteobacteria</taxon>
        <taxon>Rhodobacterales</taxon>
        <taxon>Roseobacteraceae</taxon>
        <taxon>Oceaniovalibus</taxon>
    </lineage>
</organism>
<dbReference type="Proteomes" id="UP000006765">
    <property type="component" value="Unassembled WGS sequence"/>
</dbReference>
<evidence type="ECO:0000256" key="1">
    <source>
        <dbReference type="SAM" id="MobiDB-lite"/>
    </source>
</evidence>
<feature type="region of interest" description="Disordered" evidence="1">
    <location>
        <begin position="117"/>
        <end position="139"/>
    </location>
</feature>
<proteinExistence type="predicted"/>
<dbReference type="PATRIC" id="fig|1231392.3.peg.979"/>
<protein>
    <submittedName>
        <fullName evidence="2">ATPase</fullName>
    </submittedName>
</protein>
<evidence type="ECO:0000313" key="2">
    <source>
        <dbReference type="EMBL" id="EKE44939.1"/>
    </source>
</evidence>
<gene>
    <name evidence="2" type="ORF">OCGS_0974</name>
</gene>
<comment type="caution">
    <text evidence="2">The sequence shown here is derived from an EMBL/GenBank/DDBJ whole genome shotgun (WGS) entry which is preliminary data.</text>
</comment>
<reference evidence="2 3" key="1">
    <citation type="journal article" date="2012" name="J. Bacteriol.">
        <title>Draft Genome Sequence of Oceaniovalibus guishaninsula JLT2003T.</title>
        <authorList>
            <person name="Tang K."/>
            <person name="Liu K."/>
            <person name="Jiao N."/>
        </authorList>
    </citation>
    <scope>NUCLEOTIDE SEQUENCE [LARGE SCALE GENOMIC DNA]</scope>
    <source>
        <strain evidence="2 3">JLT2003</strain>
    </source>
</reference>
<keyword evidence="3" id="KW-1185">Reference proteome</keyword>
<dbReference type="STRING" id="1231392.OCGS_0974"/>
<dbReference type="EMBL" id="AMGO01000012">
    <property type="protein sequence ID" value="EKE44939.1"/>
    <property type="molecule type" value="Genomic_DNA"/>
</dbReference>
<evidence type="ECO:0000313" key="3">
    <source>
        <dbReference type="Proteomes" id="UP000006765"/>
    </source>
</evidence>
<name>K2HQ28_9RHOB</name>